<dbReference type="InterPro" id="IPR049303">
    <property type="entry name" value="Glyco_hydro_109_C"/>
</dbReference>
<dbReference type="Pfam" id="PF01408">
    <property type="entry name" value="GFO_IDH_MocA"/>
    <property type="match status" value="1"/>
</dbReference>
<dbReference type="PANTHER" id="PTHR43818">
    <property type="entry name" value="BCDNA.GH03377"/>
    <property type="match status" value="1"/>
</dbReference>
<evidence type="ECO:0000313" key="9">
    <source>
        <dbReference type="Proteomes" id="UP000242818"/>
    </source>
</evidence>
<name>A0A1C3ZLW1_9BACT</name>
<evidence type="ECO:0000256" key="1">
    <source>
        <dbReference type="ARBA" id="ARBA00001911"/>
    </source>
</evidence>
<dbReference type="InterPro" id="IPR050463">
    <property type="entry name" value="Gfo/Idh/MocA_oxidrdct_glycsds"/>
</dbReference>
<dbReference type="STRING" id="1335309.GA0116948_101457"/>
<accession>A0A1C3ZLW1</accession>
<gene>
    <name evidence="8" type="ORF">GA0116948_101457</name>
</gene>
<dbReference type="InterPro" id="IPR036291">
    <property type="entry name" value="NAD(P)-bd_dom_sf"/>
</dbReference>
<protein>
    <submittedName>
        <fullName evidence="8">Predicted dehydrogenase</fullName>
    </submittedName>
</protein>
<sequence>MNSLTLICFFYTIKKKAPVATEYPFRRKAERSAIINVTNTTKSYAYVLQQGPYLPAGYDRKLTAAITMPDNQPVLCTQISTNVCISAYKKEGVSLRYNHKFITMNRYDRRKFLRDTTMAGIGLSLLQPARLFGSVIKPQVRIGLIAVGLRGQTHLEEMLKRSDVDIIAMADPDKDMMAMAQKRIAKAGKKAAVEYTNGPHDYKNLLKRDDIDAVFIASPWEWHLPQGIDAMNAGKIVGMEVCGAQKLQDCWDVVNTYEKTKVPLMMLENVCYRRDIMAVHHMVKQGMFGEILHLQGGYQHDLRTVLFGNGKDKNNVDFGEKGFSESKWRTAHYLHNNGDNYPTHGLGPVATMIDLNRGNRITHLSSVSTKSRGLHRYIEKKGGADHPNAKVKFVQGDIVTTQIQCANGETIVLSLDTCSPRPYNLGFRVQGTNGLWQEYGSGASDTGRIYLEDVSPYDEWEGSKAYLDKYDHPLWQRYSKDAEGSGHGGMDFFVDNAFIECIKRNVAFPLDVYDLATWYAVTPLSEKSILEGGQVQAVPDFTKGAWKTRQPVFGVSNEF</sequence>
<evidence type="ECO:0000259" key="7">
    <source>
        <dbReference type="Pfam" id="PF21252"/>
    </source>
</evidence>
<feature type="domain" description="Glycosyl hydrolase 109 C-terminal" evidence="7">
    <location>
        <begin position="277"/>
        <end position="461"/>
    </location>
</feature>
<evidence type="ECO:0000313" key="8">
    <source>
        <dbReference type="EMBL" id="SCB83301.1"/>
    </source>
</evidence>
<dbReference type="RefSeq" id="WP_240619115.1">
    <property type="nucleotide sequence ID" value="NZ_FMAR01000001.1"/>
</dbReference>
<dbReference type="Proteomes" id="UP000242818">
    <property type="component" value="Unassembled WGS sequence"/>
</dbReference>
<keyword evidence="5" id="KW-0326">Glycosidase</keyword>
<feature type="domain" description="Gfo/Idh/MocA-like oxidoreductase N-terminal" evidence="6">
    <location>
        <begin position="140"/>
        <end position="266"/>
    </location>
</feature>
<dbReference type="SUPFAM" id="SSF51735">
    <property type="entry name" value="NAD(P)-binding Rossmann-fold domains"/>
    <property type="match status" value="1"/>
</dbReference>
<comment type="similarity">
    <text evidence="2">Belongs to the Gfo/Idh/MocA family. Glycosyl hydrolase 109 subfamily.</text>
</comment>
<comment type="cofactor">
    <cofactor evidence="1">
        <name>NAD(+)</name>
        <dbReference type="ChEBI" id="CHEBI:57540"/>
    </cofactor>
</comment>
<dbReference type="Gene3D" id="3.30.360.10">
    <property type="entry name" value="Dihydrodipicolinate Reductase, domain 2"/>
    <property type="match status" value="1"/>
</dbReference>
<evidence type="ECO:0000256" key="5">
    <source>
        <dbReference type="ARBA" id="ARBA00023295"/>
    </source>
</evidence>
<dbReference type="GO" id="GO:0000166">
    <property type="term" value="F:nucleotide binding"/>
    <property type="evidence" value="ECO:0007669"/>
    <property type="project" value="InterPro"/>
</dbReference>
<dbReference type="Pfam" id="PF21252">
    <property type="entry name" value="Glyco_hydro_109_C"/>
    <property type="match status" value="1"/>
</dbReference>
<keyword evidence="9" id="KW-1185">Reference proteome</keyword>
<evidence type="ECO:0000259" key="6">
    <source>
        <dbReference type="Pfam" id="PF01408"/>
    </source>
</evidence>
<dbReference type="PANTHER" id="PTHR43818:SF1">
    <property type="entry name" value="GLYCOSYL HYDROLASE FAMILY 109 PROTEIN"/>
    <property type="match status" value="1"/>
</dbReference>
<dbReference type="Gene3D" id="3.40.50.720">
    <property type="entry name" value="NAD(P)-binding Rossmann-like Domain"/>
    <property type="match status" value="1"/>
</dbReference>
<evidence type="ECO:0000256" key="2">
    <source>
        <dbReference type="ARBA" id="ARBA00009329"/>
    </source>
</evidence>
<dbReference type="GO" id="GO:0016798">
    <property type="term" value="F:hydrolase activity, acting on glycosyl bonds"/>
    <property type="evidence" value="ECO:0007669"/>
    <property type="project" value="UniProtKB-KW"/>
</dbReference>
<keyword evidence="4" id="KW-0520">NAD</keyword>
<evidence type="ECO:0000256" key="4">
    <source>
        <dbReference type="ARBA" id="ARBA00023027"/>
    </source>
</evidence>
<dbReference type="AlphaFoldDB" id="A0A1C3ZLW1"/>
<proteinExistence type="inferred from homology"/>
<evidence type="ECO:0000256" key="3">
    <source>
        <dbReference type="ARBA" id="ARBA00022801"/>
    </source>
</evidence>
<keyword evidence="3" id="KW-0378">Hydrolase</keyword>
<reference evidence="8 9" key="1">
    <citation type="submission" date="2016-08" db="EMBL/GenBank/DDBJ databases">
        <authorList>
            <person name="Seilhamer J.J."/>
        </authorList>
    </citation>
    <scope>NUCLEOTIDE SEQUENCE [LARGE SCALE GENOMIC DNA]</scope>
    <source>
        <strain evidence="8 9">A37T2</strain>
    </source>
</reference>
<dbReference type="EMBL" id="FMAR01000001">
    <property type="protein sequence ID" value="SCB83301.1"/>
    <property type="molecule type" value="Genomic_DNA"/>
</dbReference>
<organism evidence="8 9">
    <name type="scientific">Chitinophaga costaii</name>
    <dbReference type="NCBI Taxonomy" id="1335309"/>
    <lineage>
        <taxon>Bacteria</taxon>
        <taxon>Pseudomonadati</taxon>
        <taxon>Bacteroidota</taxon>
        <taxon>Chitinophagia</taxon>
        <taxon>Chitinophagales</taxon>
        <taxon>Chitinophagaceae</taxon>
        <taxon>Chitinophaga</taxon>
    </lineage>
</organism>
<dbReference type="InterPro" id="IPR000683">
    <property type="entry name" value="Gfo/Idh/MocA-like_OxRdtase_N"/>
</dbReference>